<keyword evidence="1" id="KW-0812">Transmembrane</keyword>
<dbReference type="GO" id="GO:0009653">
    <property type="term" value="P:anatomical structure morphogenesis"/>
    <property type="evidence" value="ECO:0007669"/>
    <property type="project" value="TreeGrafter"/>
</dbReference>
<dbReference type="Pfam" id="PF00024">
    <property type="entry name" value="PAN_1"/>
    <property type="match status" value="4"/>
</dbReference>
<dbReference type="Proteomes" id="UP000024635">
    <property type="component" value="Unassembled WGS sequence"/>
</dbReference>
<feature type="domain" description="ZP" evidence="4">
    <location>
        <begin position="607"/>
        <end position="851"/>
    </location>
</feature>
<name>A0A016WUK9_9BILA</name>
<evidence type="ECO:0000313" key="5">
    <source>
        <dbReference type="EMBL" id="EYC42932.1"/>
    </source>
</evidence>
<dbReference type="PROSITE" id="PS51034">
    <property type="entry name" value="ZP_2"/>
    <property type="match status" value="1"/>
</dbReference>
<evidence type="ECO:0000313" key="6">
    <source>
        <dbReference type="Proteomes" id="UP000024635"/>
    </source>
</evidence>
<evidence type="ECO:0000256" key="2">
    <source>
        <dbReference type="SAM" id="SignalP"/>
    </source>
</evidence>
<dbReference type="OrthoDB" id="5775605at2759"/>
<evidence type="ECO:0000256" key="1">
    <source>
        <dbReference type="SAM" id="Phobius"/>
    </source>
</evidence>
<dbReference type="Gene3D" id="3.50.4.10">
    <property type="entry name" value="Hepatocyte Growth Factor"/>
    <property type="match status" value="4"/>
</dbReference>
<accession>A0A016WUK9</accession>
<dbReference type="STRING" id="53326.A0A016WUK9"/>
<dbReference type="Pfam" id="PF25057">
    <property type="entry name" value="CUT_N"/>
    <property type="match status" value="1"/>
</dbReference>
<keyword evidence="2" id="KW-0732">Signal</keyword>
<dbReference type="PANTHER" id="PTHR47327">
    <property type="entry name" value="FI18240P1-RELATED"/>
    <property type="match status" value="1"/>
</dbReference>
<dbReference type="AlphaFoldDB" id="A0A016WUK9"/>
<evidence type="ECO:0008006" key="7">
    <source>
        <dbReference type="Google" id="ProtNLM"/>
    </source>
</evidence>
<feature type="domain" description="Apple" evidence="3">
    <location>
        <begin position="425"/>
        <end position="504"/>
    </location>
</feature>
<dbReference type="InterPro" id="IPR001507">
    <property type="entry name" value="ZP_dom"/>
</dbReference>
<dbReference type="EMBL" id="JARK01000111">
    <property type="protein sequence ID" value="EYC42932.1"/>
    <property type="molecule type" value="Genomic_DNA"/>
</dbReference>
<dbReference type="SUPFAM" id="SSF57414">
    <property type="entry name" value="Hairpin loop containing domain-like"/>
    <property type="match status" value="4"/>
</dbReference>
<evidence type="ECO:0000259" key="3">
    <source>
        <dbReference type="PROSITE" id="PS50948"/>
    </source>
</evidence>
<organism evidence="5 6">
    <name type="scientific">Ancylostoma ceylanicum</name>
    <dbReference type="NCBI Taxonomy" id="53326"/>
    <lineage>
        <taxon>Eukaryota</taxon>
        <taxon>Metazoa</taxon>
        <taxon>Ecdysozoa</taxon>
        <taxon>Nematoda</taxon>
        <taxon>Chromadorea</taxon>
        <taxon>Rhabditida</taxon>
        <taxon>Rhabditina</taxon>
        <taxon>Rhabditomorpha</taxon>
        <taxon>Strongyloidea</taxon>
        <taxon>Ancylostomatidae</taxon>
        <taxon>Ancylostomatinae</taxon>
        <taxon>Ancylostoma</taxon>
    </lineage>
</organism>
<keyword evidence="6" id="KW-1185">Reference proteome</keyword>
<feature type="signal peptide" evidence="2">
    <location>
        <begin position="1"/>
        <end position="22"/>
    </location>
</feature>
<keyword evidence="1" id="KW-1133">Transmembrane helix</keyword>
<dbReference type="PROSITE" id="PS50948">
    <property type="entry name" value="PAN"/>
    <property type="match status" value="4"/>
</dbReference>
<evidence type="ECO:0000259" key="4">
    <source>
        <dbReference type="PROSITE" id="PS51034"/>
    </source>
</evidence>
<dbReference type="SMART" id="SM00241">
    <property type="entry name" value="ZP"/>
    <property type="match status" value="1"/>
</dbReference>
<dbReference type="InterPro" id="IPR052774">
    <property type="entry name" value="Celegans_DevNeuronal_Protein"/>
</dbReference>
<gene>
    <name evidence="5" type="primary">Acey_s0511.g2747</name>
    <name evidence="5" type="synonym">Acey-cutl-17</name>
    <name evidence="5" type="ORF">Y032_0511g2747</name>
</gene>
<feature type="chain" id="PRO_5001495051" description="PAN domain protein" evidence="2">
    <location>
        <begin position="23"/>
        <end position="1006"/>
    </location>
</feature>
<dbReference type="InterPro" id="IPR003609">
    <property type="entry name" value="Pan_app"/>
</dbReference>
<dbReference type="CDD" id="cd01099">
    <property type="entry name" value="PAN_AP_HGF"/>
    <property type="match status" value="2"/>
</dbReference>
<comment type="caution">
    <text evidence="5">The sequence shown here is derived from an EMBL/GenBank/DDBJ whole genome shotgun (WGS) entry which is preliminary data.</text>
</comment>
<feature type="domain" description="Apple" evidence="3">
    <location>
        <begin position="25"/>
        <end position="111"/>
    </location>
</feature>
<feature type="domain" description="Apple" evidence="3">
    <location>
        <begin position="210"/>
        <end position="300"/>
    </location>
</feature>
<feature type="transmembrane region" description="Helical" evidence="1">
    <location>
        <begin position="927"/>
        <end position="947"/>
    </location>
</feature>
<protein>
    <recommendedName>
        <fullName evidence="7">PAN domain protein</fullName>
    </recommendedName>
</protein>
<proteinExistence type="predicted"/>
<dbReference type="SMART" id="SM00473">
    <property type="entry name" value="PAN_AP"/>
    <property type="match status" value="4"/>
</dbReference>
<feature type="domain" description="Apple" evidence="3">
    <location>
        <begin position="118"/>
        <end position="205"/>
    </location>
</feature>
<sequence length="1006" mass="112422">MLSRHLLFILITVANCISMAYGAVCTGENATTYLRSEGTRLMEFATHTIKDVTLNICADACTTESNGHVCSSFEYDARSQECSIHAEDGQPFGPSVLTKSDGPIAFFQQICVKAESLCSSPYAFERYPQSLLIGHAMKVVSVSGLSECLSRCLTAAASLNTQCRSLMYFYETGECIINRERRTDRPDLFVEGVQDQLVDYFENNCLDVTCFSGQLHWIRTEEYFISHEKDVIIESMSMEECKTVCQANLIGTERFPCRAFVYNAAKRECHLTAESGYTGHRGNTFNLSPISSGEYFEKYCLQAKSVCSGTEEKQESVRLARSIAESNGYMSTVPYVKRKRHVATPTNNQHDTNPQEKIPLCIPFISDELSRSIQLCLKKSGLDGSVNLVDIPSDNLKRRLVRNRLYDRLCLTSNCIMCVSVSFGCVDASFEQVPDRRMNSVPYKEFGSTSVHSCLAGCLDDGAQCATAVYNYEKDLCSLSETSQFSHPELFVPAENMDYFDKICDPAPSKRRVEQDRSAAEGVTTIPQTNAIDLDEDDRVTSLSRADAEEVSRAIDFVMSSTLPSNEISNVVDQKETEAEGVVIDDTVDFENAQRSHNAVKARLMSECRMSGITVKVEFATPTSGSIYIKDHFASCRTEFTNSTHSELNIPFPKNDDANPRCPGTETAPAMWSFSVVVQKNDMNSPSLVTSTDRLFNVSCDYTELLEKERSQAPPTDDEIDEIKSTRIEMRILREGRAVTTVPLGDEVELRWTIIDTATGLGYFVEECVAERVGGAPPEPEPLRLIQRGCPDEKVRNRLINTPIIREADGFSTKMKVFRFDGSRRVRIRCTIDVCVDHCPSVTCDGLGEGRSESFGRRKREAAKDMTTLLKKLKPSFATSNKQQRIPMTKRIVTGTITITEVEKKEKRPRPEFSSMPADQYCFMRSYLVAALVAFCILSMTQLFVLLNCLHSRCASVQDDVSYSSRSSSYISSCHYGSSSLDMAKPLPPTPSDLCENLYQLIDPWL</sequence>
<dbReference type="InterPro" id="IPR056953">
    <property type="entry name" value="CUT_N"/>
</dbReference>
<dbReference type="PANTHER" id="PTHR47327:SF18">
    <property type="entry name" value="PAN DOMAIN PROTEIN"/>
    <property type="match status" value="1"/>
</dbReference>
<keyword evidence="1" id="KW-0472">Membrane</keyword>
<reference evidence="6" key="1">
    <citation type="journal article" date="2015" name="Nat. Genet.">
        <title>The genome and transcriptome of the zoonotic hookworm Ancylostoma ceylanicum identify infection-specific gene families.</title>
        <authorList>
            <person name="Schwarz E.M."/>
            <person name="Hu Y."/>
            <person name="Antoshechkin I."/>
            <person name="Miller M.M."/>
            <person name="Sternberg P.W."/>
            <person name="Aroian R.V."/>
        </authorList>
    </citation>
    <scope>NUCLEOTIDE SEQUENCE</scope>
    <source>
        <strain evidence="6">HY135</strain>
    </source>
</reference>